<evidence type="ECO:0000313" key="7">
    <source>
        <dbReference type="Proteomes" id="UP000663869"/>
    </source>
</evidence>
<keyword evidence="2" id="KW-0732">Signal</keyword>
<dbReference type="EMBL" id="CAJNYU010000731">
    <property type="protein sequence ID" value="CAF3386549.1"/>
    <property type="molecule type" value="Genomic_DNA"/>
</dbReference>
<dbReference type="Proteomes" id="UP000663865">
    <property type="component" value="Unassembled WGS sequence"/>
</dbReference>
<name>A0A817YUU7_9BILA</name>
<dbReference type="EMBL" id="CAJNYV010004818">
    <property type="protein sequence ID" value="CAF3697593.1"/>
    <property type="molecule type" value="Genomic_DNA"/>
</dbReference>
<evidence type="ECO:0000313" key="4">
    <source>
        <dbReference type="EMBL" id="CAF3697593.1"/>
    </source>
</evidence>
<dbReference type="AlphaFoldDB" id="A0A817YUU7"/>
<sequence length="635" mass="73379">MQWFSGYFFLGILLLIFSTATQYNSNRSLSEGDITSSKNENIQQEIVGTTNAGRFKYQDGEVILLQNQRKLSDFFFTPFPHVEPNLTECHDDEFSGRTELTLVVSLYTTNLTEFIERHIQKRQDICHTERCDVSLVPMHSIRLFQKGFRTVEASKKFTLDDRWHGNTQLRQMVEFIFYTYNMSICESLKHSITSHCRVSNFEVHYSLEGQQTTSRTLEVTTEHVTKTSMYNQIKSQFPENNRDTVALTGDDYKNLLSETMDQIKMNIRVEEGYEDMQDPVGIDRLLDRQLQYKQVRLTTVNDHLWDSLYWTPELTRPDRLAKVLNKILKQDATDSDKFRYDFSQADEASKQDLKLQDKQNFDHLQKHLATKSQNTTHKSDVGVHFGTEAGGSFLGLGSANMKVDVDVNVHNQNTDSRNSLNDGLVHNKTDMNRFNSTNNERKNSSTVLLQRKDAEKLVHFLSEHLEIEGDIIKPKPIDVTLVKVGSLKSSTKLFSNMVYVKTRTKLHTLPLRCPYEYRRGRLANDWLAEKYHRLSNVVEELSKNLTKSLKVMESSIDAIESSLNQKLASSESNLSQKLFDYFNSSKMLINTIESQLINKTEQSTNATNSTIDQMENRLYRIEKGIFMTEKAISKL</sequence>
<organism evidence="3 7">
    <name type="scientific">Rotaria socialis</name>
    <dbReference type="NCBI Taxonomy" id="392032"/>
    <lineage>
        <taxon>Eukaryota</taxon>
        <taxon>Metazoa</taxon>
        <taxon>Spiralia</taxon>
        <taxon>Gnathifera</taxon>
        <taxon>Rotifera</taxon>
        <taxon>Eurotatoria</taxon>
        <taxon>Bdelloidea</taxon>
        <taxon>Philodinida</taxon>
        <taxon>Philodinidae</taxon>
        <taxon>Rotaria</taxon>
    </lineage>
</organism>
<feature type="compositionally biased region" description="Polar residues" evidence="1">
    <location>
        <begin position="432"/>
        <end position="446"/>
    </location>
</feature>
<dbReference type="EMBL" id="CAJOBQ010001068">
    <property type="protein sequence ID" value="CAF4451551.1"/>
    <property type="molecule type" value="Genomic_DNA"/>
</dbReference>
<feature type="region of interest" description="Disordered" evidence="1">
    <location>
        <begin position="412"/>
        <end position="446"/>
    </location>
</feature>
<evidence type="ECO:0000313" key="5">
    <source>
        <dbReference type="EMBL" id="CAF4451551.1"/>
    </source>
</evidence>
<evidence type="ECO:0000256" key="2">
    <source>
        <dbReference type="SAM" id="SignalP"/>
    </source>
</evidence>
<dbReference type="Proteomes" id="UP000663838">
    <property type="component" value="Unassembled WGS sequence"/>
</dbReference>
<dbReference type="Proteomes" id="UP000663862">
    <property type="component" value="Unassembled WGS sequence"/>
</dbReference>
<evidence type="ECO:0000313" key="3">
    <source>
        <dbReference type="EMBL" id="CAF3386549.1"/>
    </source>
</evidence>
<evidence type="ECO:0000313" key="6">
    <source>
        <dbReference type="EMBL" id="CAF4722113.1"/>
    </source>
</evidence>
<feature type="signal peptide" evidence="2">
    <location>
        <begin position="1"/>
        <end position="21"/>
    </location>
</feature>
<feature type="chain" id="PRO_5036414204" evidence="2">
    <location>
        <begin position="22"/>
        <end position="635"/>
    </location>
</feature>
<gene>
    <name evidence="3" type="ORF">FME351_LOCUS7748</name>
    <name evidence="4" type="ORF">KIK155_LOCUS26424</name>
    <name evidence="6" type="ORF">TOA249_LOCUS18338</name>
    <name evidence="5" type="ORF">TSG867_LOCUS17034</name>
</gene>
<dbReference type="Proteomes" id="UP000663869">
    <property type="component" value="Unassembled WGS sequence"/>
</dbReference>
<proteinExistence type="predicted"/>
<protein>
    <submittedName>
        <fullName evidence="3">Uncharacterized protein</fullName>
    </submittedName>
</protein>
<accession>A0A817YUU7</accession>
<comment type="caution">
    <text evidence="3">The sequence shown here is derived from an EMBL/GenBank/DDBJ whole genome shotgun (WGS) entry which is preliminary data.</text>
</comment>
<feature type="compositionally biased region" description="Polar residues" evidence="1">
    <location>
        <begin position="412"/>
        <end position="421"/>
    </location>
</feature>
<evidence type="ECO:0000256" key="1">
    <source>
        <dbReference type="SAM" id="MobiDB-lite"/>
    </source>
</evidence>
<dbReference type="EMBL" id="CAJOBS010001361">
    <property type="protein sequence ID" value="CAF4722113.1"/>
    <property type="molecule type" value="Genomic_DNA"/>
</dbReference>
<reference evidence="3" key="1">
    <citation type="submission" date="2021-02" db="EMBL/GenBank/DDBJ databases">
        <authorList>
            <person name="Nowell W R."/>
        </authorList>
    </citation>
    <scope>NUCLEOTIDE SEQUENCE</scope>
</reference>